<dbReference type="GO" id="GO:0005686">
    <property type="term" value="C:U2 snRNP"/>
    <property type="evidence" value="ECO:0007669"/>
    <property type="project" value="EnsemblFungi"/>
</dbReference>
<dbReference type="InterPro" id="IPR034393">
    <property type="entry name" value="TatSF1-like"/>
</dbReference>
<dbReference type="GO" id="GO:0000398">
    <property type="term" value="P:mRNA splicing, via spliceosome"/>
    <property type="evidence" value="ECO:0007669"/>
    <property type="project" value="InterPro"/>
</dbReference>
<keyword evidence="5" id="KW-0508">mRNA splicing</keyword>
<evidence type="ECO:0000313" key="9">
    <source>
        <dbReference type="EMBL" id="ODQ71673.1"/>
    </source>
</evidence>
<dbReference type="FunFam" id="3.30.70.330:FF:000329">
    <property type="entry name" value="splicing factor U2AF-associated protein 2"/>
    <property type="match status" value="1"/>
</dbReference>
<dbReference type="CDD" id="cd12285">
    <property type="entry name" value="RRM3_RBM39_like"/>
    <property type="match status" value="1"/>
</dbReference>
<dbReference type="GO" id="GO:0005684">
    <property type="term" value="C:U2-type spliceosomal complex"/>
    <property type="evidence" value="ECO:0007669"/>
    <property type="project" value="EnsemblFungi"/>
</dbReference>
<dbReference type="GO" id="GO:0003723">
    <property type="term" value="F:RNA binding"/>
    <property type="evidence" value="ECO:0007669"/>
    <property type="project" value="UniProtKB-UniRule"/>
</dbReference>
<dbReference type="InterPro" id="IPR035979">
    <property type="entry name" value="RBD_domain_sf"/>
</dbReference>
<dbReference type="Pfam" id="PF00076">
    <property type="entry name" value="RRM_1"/>
    <property type="match status" value="2"/>
</dbReference>
<dbReference type="AlphaFoldDB" id="A0A1E3Q1U5"/>
<dbReference type="Gene3D" id="3.30.70.330">
    <property type="match status" value="2"/>
</dbReference>
<feature type="domain" description="RRM" evidence="8">
    <location>
        <begin position="187"/>
        <end position="272"/>
    </location>
</feature>
<accession>A0A1E3Q1U5</accession>
<dbReference type="SMART" id="SM00360">
    <property type="entry name" value="RRM"/>
    <property type="match status" value="2"/>
</dbReference>
<evidence type="ECO:0000256" key="7">
    <source>
        <dbReference type="SAM" id="MobiDB-lite"/>
    </source>
</evidence>
<dbReference type="InterPro" id="IPR034392">
    <property type="entry name" value="TatSF1-like_RRM1"/>
</dbReference>
<dbReference type="FunFam" id="3.30.70.330:FF:000105">
    <property type="entry name" value="HIV Tat-specific factor 1 homolog"/>
    <property type="match status" value="1"/>
</dbReference>
<feature type="region of interest" description="Disordered" evidence="7">
    <location>
        <begin position="1"/>
        <end position="33"/>
    </location>
</feature>
<evidence type="ECO:0000313" key="10">
    <source>
        <dbReference type="Proteomes" id="UP000094385"/>
    </source>
</evidence>
<evidence type="ECO:0000256" key="6">
    <source>
        <dbReference type="PROSITE-ProRule" id="PRU00176"/>
    </source>
</evidence>
<keyword evidence="3" id="KW-0677">Repeat</keyword>
<evidence type="ECO:0000259" key="8">
    <source>
        <dbReference type="PROSITE" id="PS50102"/>
    </source>
</evidence>
<dbReference type="PANTHER" id="PTHR15608:SF0">
    <property type="entry name" value="HIV TAT-SPECIFIC FACTOR 1"/>
    <property type="match status" value="1"/>
</dbReference>
<evidence type="ECO:0000256" key="1">
    <source>
        <dbReference type="ARBA" id="ARBA00007747"/>
    </source>
</evidence>
<gene>
    <name evidence="9" type="ORF">LIPSTDRAFT_328531</name>
</gene>
<dbReference type="InterPro" id="IPR000504">
    <property type="entry name" value="RRM_dom"/>
</dbReference>
<dbReference type="Proteomes" id="UP000094385">
    <property type="component" value="Unassembled WGS sequence"/>
</dbReference>
<reference evidence="9 10" key="1">
    <citation type="journal article" date="2016" name="Proc. Natl. Acad. Sci. U.S.A.">
        <title>Comparative genomics of biotechnologically important yeasts.</title>
        <authorList>
            <person name="Riley R."/>
            <person name="Haridas S."/>
            <person name="Wolfe K.H."/>
            <person name="Lopes M.R."/>
            <person name="Hittinger C.T."/>
            <person name="Goeker M."/>
            <person name="Salamov A.A."/>
            <person name="Wisecaver J.H."/>
            <person name="Long T.M."/>
            <person name="Calvey C.H."/>
            <person name="Aerts A.L."/>
            <person name="Barry K.W."/>
            <person name="Choi C."/>
            <person name="Clum A."/>
            <person name="Coughlan A.Y."/>
            <person name="Deshpande S."/>
            <person name="Douglass A.P."/>
            <person name="Hanson S.J."/>
            <person name="Klenk H.-P."/>
            <person name="LaButti K.M."/>
            <person name="Lapidus A."/>
            <person name="Lindquist E.A."/>
            <person name="Lipzen A.M."/>
            <person name="Meier-Kolthoff J.P."/>
            <person name="Ohm R.A."/>
            <person name="Otillar R.P."/>
            <person name="Pangilinan J.L."/>
            <person name="Peng Y."/>
            <person name="Rokas A."/>
            <person name="Rosa C.A."/>
            <person name="Scheuner C."/>
            <person name="Sibirny A.A."/>
            <person name="Slot J.C."/>
            <person name="Stielow J.B."/>
            <person name="Sun H."/>
            <person name="Kurtzman C.P."/>
            <person name="Blackwell M."/>
            <person name="Grigoriev I.V."/>
            <person name="Jeffries T.W."/>
        </authorList>
    </citation>
    <scope>NUCLEOTIDE SEQUENCE [LARGE SCALE GENOMIC DNA]</scope>
    <source>
        <strain evidence="9 10">NRRL Y-11557</strain>
    </source>
</reference>
<dbReference type="SUPFAM" id="SSF54928">
    <property type="entry name" value="RNA-binding domain, RBD"/>
    <property type="match status" value="2"/>
</dbReference>
<proteinExistence type="inferred from homology"/>
<sequence length="311" mass="35308">MSGKRKSTAPSSYSKKSKQDPSTAAAPAPQKKNTAVYITNLPRDVTFDELESVISKYGLIAEDISTGKKRIKIYTDDDGTPKGDALVVFFRAESVALAVDMLDESRIRVDGKRMVDGHEVEIKNPVIRVQPADMGYKVEKEAQPMQQRTAREKREILKSVQRLNNKLTDWDDDDAEQLSTTNKRWNKIVILKHVFTLQELEEDLTAALDIKEDIRDGCEEIGPVTNVVLYDLEPDGVMSIKFRNEDDALDCVSKMDGRYFSGRQLEASIYDGRVRYRKSGKKHGDEDDKVEEERLARFGEWLEHDEADGDD</sequence>
<evidence type="ECO:0000256" key="5">
    <source>
        <dbReference type="ARBA" id="ARBA00023187"/>
    </source>
</evidence>
<dbReference type="PROSITE" id="PS50102">
    <property type="entry name" value="RRM"/>
    <property type="match status" value="2"/>
</dbReference>
<keyword evidence="4 6" id="KW-0694">RNA-binding</keyword>
<evidence type="ECO:0000256" key="3">
    <source>
        <dbReference type="ARBA" id="ARBA00022737"/>
    </source>
</evidence>
<name>A0A1E3Q1U5_LIPST</name>
<keyword evidence="10" id="KW-1185">Reference proteome</keyword>
<dbReference type="EMBL" id="KV454297">
    <property type="protein sequence ID" value="ODQ71673.1"/>
    <property type="molecule type" value="Genomic_DNA"/>
</dbReference>
<dbReference type="PANTHER" id="PTHR15608">
    <property type="entry name" value="SPLICING FACTOR U2AF-ASSOCIATED PROTEIN 2"/>
    <property type="match status" value="1"/>
</dbReference>
<dbReference type="CDD" id="cd12281">
    <property type="entry name" value="RRM1_TatSF1_like"/>
    <property type="match status" value="1"/>
</dbReference>
<dbReference type="STRING" id="675824.A0A1E3Q1U5"/>
<feature type="domain" description="RRM" evidence="8">
    <location>
        <begin position="34"/>
        <end position="123"/>
    </location>
</feature>
<protein>
    <recommendedName>
        <fullName evidence="8">RRM domain-containing protein</fullName>
    </recommendedName>
</protein>
<comment type="similarity">
    <text evidence="1">Belongs to the HTATSF1 family.</text>
</comment>
<organism evidence="9 10">
    <name type="scientific">Lipomyces starkeyi NRRL Y-11557</name>
    <dbReference type="NCBI Taxonomy" id="675824"/>
    <lineage>
        <taxon>Eukaryota</taxon>
        <taxon>Fungi</taxon>
        <taxon>Dikarya</taxon>
        <taxon>Ascomycota</taxon>
        <taxon>Saccharomycotina</taxon>
        <taxon>Lipomycetes</taxon>
        <taxon>Lipomycetales</taxon>
        <taxon>Lipomycetaceae</taxon>
        <taxon>Lipomyces</taxon>
    </lineage>
</organism>
<dbReference type="InterPro" id="IPR012677">
    <property type="entry name" value="Nucleotide-bd_a/b_plait_sf"/>
</dbReference>
<keyword evidence="2" id="KW-0507">mRNA processing</keyword>
<dbReference type="OrthoDB" id="10258585at2759"/>
<evidence type="ECO:0000256" key="4">
    <source>
        <dbReference type="ARBA" id="ARBA00022884"/>
    </source>
</evidence>
<evidence type="ECO:0000256" key="2">
    <source>
        <dbReference type="ARBA" id="ARBA00022664"/>
    </source>
</evidence>